<feature type="domain" description="Aldehyde dehydrogenase" evidence="4">
    <location>
        <begin position="13"/>
        <end position="476"/>
    </location>
</feature>
<dbReference type="EC" id="1.2.1.27" evidence="1"/>
<dbReference type="NCBIfam" id="TIGR01722">
    <property type="entry name" value="MMSDH"/>
    <property type="match status" value="1"/>
</dbReference>
<dbReference type="Pfam" id="PF00171">
    <property type="entry name" value="Aldedh"/>
    <property type="match status" value="1"/>
</dbReference>
<dbReference type="Gene3D" id="3.40.605.10">
    <property type="entry name" value="Aldehyde Dehydrogenase, Chain A, domain 1"/>
    <property type="match status" value="1"/>
</dbReference>
<dbReference type="InterPro" id="IPR015590">
    <property type="entry name" value="Aldehyde_DH_dom"/>
</dbReference>
<dbReference type="InterPro" id="IPR016161">
    <property type="entry name" value="Ald_DH/histidinol_DH"/>
</dbReference>
<evidence type="ECO:0000256" key="2">
    <source>
        <dbReference type="ARBA" id="ARBA00023002"/>
    </source>
</evidence>
<dbReference type="GO" id="GO:0006210">
    <property type="term" value="P:thymine catabolic process"/>
    <property type="evidence" value="ECO:0007669"/>
    <property type="project" value="TreeGrafter"/>
</dbReference>
<comment type="caution">
    <text evidence="5">The sequence shown here is derived from an EMBL/GenBank/DDBJ whole genome shotgun (WGS) entry which is preliminary data.</text>
</comment>
<dbReference type="PANTHER" id="PTHR43866">
    <property type="entry name" value="MALONATE-SEMIALDEHYDE DEHYDROGENASE"/>
    <property type="match status" value="1"/>
</dbReference>
<dbReference type="Proteomes" id="UP000019753">
    <property type="component" value="Unassembled WGS sequence"/>
</dbReference>
<evidence type="ECO:0000313" key="6">
    <source>
        <dbReference type="Proteomes" id="UP000019753"/>
    </source>
</evidence>
<dbReference type="AlphaFoldDB" id="A0A021VQ27"/>
<dbReference type="PANTHER" id="PTHR43866:SF4">
    <property type="entry name" value="MALONATE-SEMIALDEHYDE DEHYDROGENASE"/>
    <property type="match status" value="1"/>
</dbReference>
<dbReference type="PROSITE" id="PS00070">
    <property type="entry name" value="ALDEHYDE_DEHYDR_CYS"/>
    <property type="match status" value="1"/>
</dbReference>
<dbReference type="GO" id="GO:0004491">
    <property type="term" value="F:methylmalonate-semialdehyde dehydrogenase (acylating, NAD) activity"/>
    <property type="evidence" value="ECO:0007669"/>
    <property type="project" value="UniProtKB-EC"/>
</dbReference>
<evidence type="ECO:0000256" key="3">
    <source>
        <dbReference type="ARBA" id="ARBA00023027"/>
    </source>
</evidence>
<sequence length="496" mass="52341">MQRIAHWINGDEWTGAAGRTAPVHDPATGRQTAEVLLADAGVVDEAVAAAVKAADGWRRASLTQRTRVLFAFRQILDARKEELGAVITAEHGKVLSDAVGEVTRGLEVVEFACGIPHLLKGGHSEGVSTGVDVHSVRQPLGVVAVISPFNFPAMVPLWFVPVAIAAGNAVVLKPSEKDPSAANLMAAWWKEAGLPDGVLTVLHGDKEAVDGLLTHPDVKAVSFVGSTPIARYVYETGTAHGKRVQALGGAKNHMLVLPDADLDLAADAAVNAGFGSAGERCMAISALVAVESVADELVAKIAERMAGLSTGDGRRGCDMGPLVCAQHRDKVAGYVDAGVAEGADLVVDGRDVVPEGDPNGYWLGPTLFDRVTPEMSIYREEIFGPVLSVVRVPGYEEGLRLINDNPYGNGTAIFTNDGGAARRFEYEVEVGMVGINVPIPVPMAYYSFGGWKNSLFGDSHAHGAEGVHFFTRGKVVTTRWLDPSHGGINLGFPTHG</sequence>
<keyword evidence="3" id="KW-0520">NAD</keyword>
<protein>
    <recommendedName>
        <fullName evidence="1">methylmalonate-semialdehyde dehydrogenase (CoA acylating)</fullName>
        <ecNumber evidence="1">1.2.1.27</ecNumber>
    </recommendedName>
</protein>
<name>A0A021VQ27_9CELL</name>
<dbReference type="InterPro" id="IPR016162">
    <property type="entry name" value="Ald_DH_N"/>
</dbReference>
<keyword evidence="6" id="KW-1185">Reference proteome</keyword>
<dbReference type="CDD" id="cd07085">
    <property type="entry name" value="ALDH_F6_MMSDH"/>
    <property type="match status" value="1"/>
</dbReference>
<dbReference type="InterPro" id="IPR010061">
    <property type="entry name" value="MeMal-semiAld_DH"/>
</dbReference>
<dbReference type="SUPFAM" id="SSF53720">
    <property type="entry name" value="ALDH-like"/>
    <property type="match status" value="1"/>
</dbReference>
<dbReference type="EMBL" id="AXCW01000109">
    <property type="protein sequence ID" value="EYR63279.1"/>
    <property type="molecule type" value="Genomic_DNA"/>
</dbReference>
<gene>
    <name evidence="5" type="ORF">N866_01665</name>
</gene>
<evidence type="ECO:0000256" key="1">
    <source>
        <dbReference type="ARBA" id="ARBA00013048"/>
    </source>
</evidence>
<keyword evidence="2" id="KW-0560">Oxidoreductase</keyword>
<dbReference type="InterPro" id="IPR016163">
    <property type="entry name" value="Ald_DH_C"/>
</dbReference>
<dbReference type="FunFam" id="3.40.605.10:FF:000003">
    <property type="entry name" value="Methylmalonate-semialdehyde dehydrogenase [acylating]"/>
    <property type="match status" value="1"/>
</dbReference>
<proteinExistence type="predicted"/>
<dbReference type="FunFam" id="3.40.309.10:FF:000002">
    <property type="entry name" value="Methylmalonate-semialdehyde dehydrogenase (Acylating)"/>
    <property type="match status" value="1"/>
</dbReference>
<organism evidence="5 6">
    <name type="scientific">Actinotalea ferrariae CF5-4</name>
    <dbReference type="NCBI Taxonomy" id="948458"/>
    <lineage>
        <taxon>Bacteria</taxon>
        <taxon>Bacillati</taxon>
        <taxon>Actinomycetota</taxon>
        <taxon>Actinomycetes</taxon>
        <taxon>Micrococcales</taxon>
        <taxon>Cellulomonadaceae</taxon>
        <taxon>Actinotalea</taxon>
    </lineage>
</organism>
<dbReference type="OrthoDB" id="6882680at2"/>
<dbReference type="Gene3D" id="3.40.309.10">
    <property type="entry name" value="Aldehyde Dehydrogenase, Chain A, domain 2"/>
    <property type="match status" value="1"/>
</dbReference>
<dbReference type="GO" id="GO:0006574">
    <property type="term" value="P:L-valine catabolic process"/>
    <property type="evidence" value="ECO:0007669"/>
    <property type="project" value="TreeGrafter"/>
</dbReference>
<reference evidence="5 6" key="1">
    <citation type="submission" date="2014-01" db="EMBL/GenBank/DDBJ databases">
        <title>Actinotalea ferrariae CF5-4.</title>
        <authorList>
            <person name="Chen F."/>
            <person name="Li Y."/>
            <person name="Wang G."/>
        </authorList>
    </citation>
    <scope>NUCLEOTIDE SEQUENCE [LARGE SCALE GENOMIC DNA]</scope>
    <source>
        <strain evidence="5 6">CF5-4</strain>
    </source>
</reference>
<dbReference type="RefSeq" id="WP_034226281.1">
    <property type="nucleotide sequence ID" value="NZ_AXCW01000109.1"/>
</dbReference>
<evidence type="ECO:0000313" key="5">
    <source>
        <dbReference type="EMBL" id="EYR63279.1"/>
    </source>
</evidence>
<accession>A0A021VQ27</accession>
<evidence type="ECO:0000259" key="4">
    <source>
        <dbReference type="Pfam" id="PF00171"/>
    </source>
</evidence>
<dbReference type="InterPro" id="IPR016160">
    <property type="entry name" value="Ald_DH_CS_CYS"/>
</dbReference>